<gene>
    <name evidence="1" type="ORF">JCM19314_3271</name>
</gene>
<reference evidence="1 2" key="1">
    <citation type="journal article" date="2014" name="Genome Announc.">
        <title>Draft Genome Sequences of Marine Flavobacterium Nonlabens Strains NR17, NR24, NR27, NR32, NR33, and Ara13.</title>
        <authorList>
            <person name="Nakanishi M."/>
            <person name="Meirelles P."/>
            <person name="Suzuki R."/>
            <person name="Takatani N."/>
            <person name="Mino S."/>
            <person name="Suda W."/>
            <person name="Oshima K."/>
            <person name="Hattori M."/>
            <person name="Ohkuma M."/>
            <person name="Hosokawa M."/>
            <person name="Miyashita K."/>
            <person name="Thompson F.L."/>
            <person name="Niwa A."/>
            <person name="Sawabe T."/>
            <person name="Sawabe T."/>
        </authorList>
    </citation>
    <scope>NUCLEOTIDE SEQUENCE [LARGE SCALE GENOMIC DNA]</scope>
    <source>
        <strain evidence="2">JCM19314</strain>
    </source>
</reference>
<name>A0A090Q8A3_NONUL</name>
<dbReference type="Proteomes" id="UP000029226">
    <property type="component" value="Unassembled WGS sequence"/>
</dbReference>
<organism evidence="1 2">
    <name type="scientific">Nonlabens ulvanivorans</name>
    <name type="common">Persicivirga ulvanivorans</name>
    <dbReference type="NCBI Taxonomy" id="906888"/>
    <lineage>
        <taxon>Bacteria</taxon>
        <taxon>Pseudomonadati</taxon>
        <taxon>Bacteroidota</taxon>
        <taxon>Flavobacteriia</taxon>
        <taxon>Flavobacteriales</taxon>
        <taxon>Flavobacteriaceae</taxon>
        <taxon>Nonlabens</taxon>
    </lineage>
</organism>
<dbReference type="EMBL" id="BBMM01000001">
    <property type="protein sequence ID" value="GAK99240.1"/>
    <property type="molecule type" value="Genomic_DNA"/>
</dbReference>
<comment type="caution">
    <text evidence="1">The sequence shown here is derived from an EMBL/GenBank/DDBJ whole genome shotgun (WGS) entry which is preliminary data.</text>
</comment>
<proteinExistence type="predicted"/>
<protein>
    <submittedName>
        <fullName evidence="1">Uncharacterized protein</fullName>
    </submittedName>
</protein>
<evidence type="ECO:0000313" key="2">
    <source>
        <dbReference type="Proteomes" id="UP000029226"/>
    </source>
</evidence>
<evidence type="ECO:0000313" key="1">
    <source>
        <dbReference type="EMBL" id="GAK99240.1"/>
    </source>
</evidence>
<dbReference type="AlphaFoldDB" id="A0A090Q8A3"/>
<accession>A0A090Q8A3</accession>
<sequence length="39" mass="4677">MNELWEDRNNENRVPHPVFGDFTKDQWGHHAMETLKPSL</sequence>